<reference evidence="4" key="2">
    <citation type="submission" date="2025-09" db="UniProtKB">
        <authorList>
            <consortium name="Ensembl"/>
        </authorList>
    </citation>
    <scope>IDENTIFICATION</scope>
</reference>
<dbReference type="SUPFAM" id="SSF56436">
    <property type="entry name" value="C-type lectin-like"/>
    <property type="match status" value="1"/>
</dbReference>
<sequence>MSLSVSVSLSLSVSVYLSVCPEPPPPTPAPGNGKCSPYWKPFGRHCYAVYNGDEGYSWPEAQHLCQLGKAELVSVHSRAETLFLRQLNFTKHNVWIGLSRDSNSPLKFTGKCLSSTRPHLSRRGPCLTLNPTVEDQNLCLSPQTPPTSSCAQASPHEEAPGTGCSR</sequence>
<feature type="signal peptide" evidence="2">
    <location>
        <begin position="1"/>
        <end position="21"/>
    </location>
</feature>
<dbReference type="InterPro" id="IPR001304">
    <property type="entry name" value="C-type_lectin-like"/>
</dbReference>
<dbReference type="Gene3D" id="3.10.100.10">
    <property type="entry name" value="Mannose-Binding Protein A, subunit A"/>
    <property type="match status" value="1"/>
</dbReference>
<dbReference type="Pfam" id="PF00059">
    <property type="entry name" value="Lectin_C"/>
    <property type="match status" value="1"/>
</dbReference>
<accession>A0A8C5AJ09</accession>
<dbReference type="GeneTree" id="ENSGT00940000177777"/>
<dbReference type="InterPro" id="IPR016186">
    <property type="entry name" value="C-type_lectin-like/link_sf"/>
</dbReference>
<dbReference type="SMART" id="SM00034">
    <property type="entry name" value="CLECT"/>
    <property type="match status" value="1"/>
</dbReference>
<evidence type="ECO:0000313" key="4">
    <source>
        <dbReference type="Ensembl" id="ENSGMOP00000032998.1"/>
    </source>
</evidence>
<organism evidence="4 5">
    <name type="scientific">Gadus morhua</name>
    <name type="common">Atlantic cod</name>
    <dbReference type="NCBI Taxonomy" id="8049"/>
    <lineage>
        <taxon>Eukaryota</taxon>
        <taxon>Metazoa</taxon>
        <taxon>Chordata</taxon>
        <taxon>Craniata</taxon>
        <taxon>Vertebrata</taxon>
        <taxon>Euteleostomi</taxon>
        <taxon>Actinopterygii</taxon>
        <taxon>Neopterygii</taxon>
        <taxon>Teleostei</taxon>
        <taxon>Neoteleostei</taxon>
        <taxon>Acanthomorphata</taxon>
        <taxon>Zeiogadaria</taxon>
        <taxon>Gadariae</taxon>
        <taxon>Gadiformes</taxon>
        <taxon>Gadoidei</taxon>
        <taxon>Gadidae</taxon>
        <taxon>Gadus</taxon>
    </lineage>
</organism>
<dbReference type="Ensembl" id="ENSGMOT00000049488.1">
    <property type="protein sequence ID" value="ENSGMOP00000032998.1"/>
    <property type="gene ID" value="ENSGMOG00000023817.1"/>
</dbReference>
<feature type="region of interest" description="Disordered" evidence="1">
    <location>
        <begin position="142"/>
        <end position="166"/>
    </location>
</feature>
<evidence type="ECO:0000256" key="1">
    <source>
        <dbReference type="SAM" id="MobiDB-lite"/>
    </source>
</evidence>
<dbReference type="InterPro" id="IPR016187">
    <property type="entry name" value="CTDL_fold"/>
</dbReference>
<keyword evidence="2" id="KW-0732">Signal</keyword>
<evidence type="ECO:0000259" key="3">
    <source>
        <dbReference type="PROSITE" id="PS50041"/>
    </source>
</evidence>
<feature type="domain" description="C-type lectin" evidence="3">
    <location>
        <begin position="42"/>
        <end position="99"/>
    </location>
</feature>
<reference evidence="4" key="1">
    <citation type="submission" date="2025-08" db="UniProtKB">
        <authorList>
            <consortium name="Ensembl"/>
        </authorList>
    </citation>
    <scope>IDENTIFICATION</scope>
</reference>
<dbReference type="CDD" id="cd00037">
    <property type="entry name" value="CLECT"/>
    <property type="match status" value="1"/>
</dbReference>
<dbReference type="PANTHER" id="PTHR22803">
    <property type="entry name" value="MANNOSE, PHOSPHOLIPASE, LECTIN RECEPTOR RELATED"/>
    <property type="match status" value="1"/>
</dbReference>
<feature type="chain" id="PRO_5034989601" description="C-type lectin domain-containing protein" evidence="2">
    <location>
        <begin position="22"/>
        <end position="166"/>
    </location>
</feature>
<proteinExistence type="predicted"/>
<evidence type="ECO:0000313" key="5">
    <source>
        <dbReference type="Proteomes" id="UP000694546"/>
    </source>
</evidence>
<dbReference type="Proteomes" id="UP000694546">
    <property type="component" value="Chromosome 19"/>
</dbReference>
<dbReference type="PROSITE" id="PS50041">
    <property type="entry name" value="C_TYPE_LECTIN_2"/>
    <property type="match status" value="1"/>
</dbReference>
<name>A0A8C5AJ09_GADMO</name>
<protein>
    <recommendedName>
        <fullName evidence="3">C-type lectin domain-containing protein</fullName>
    </recommendedName>
</protein>
<keyword evidence="5" id="KW-1185">Reference proteome</keyword>
<evidence type="ECO:0000256" key="2">
    <source>
        <dbReference type="SAM" id="SignalP"/>
    </source>
</evidence>
<dbReference type="AlphaFoldDB" id="A0A8C5AJ09"/>
<dbReference type="InterPro" id="IPR050111">
    <property type="entry name" value="C-type_lectin/snaclec_domain"/>
</dbReference>
<feature type="compositionally biased region" description="Polar residues" evidence="1">
    <location>
        <begin position="142"/>
        <end position="152"/>
    </location>
</feature>